<evidence type="ECO:0000313" key="3">
    <source>
        <dbReference type="Proteomes" id="UP000051324"/>
    </source>
</evidence>
<gene>
    <name evidence="2" type="ORF">FC32_GL001712</name>
</gene>
<dbReference type="Proteomes" id="UP000051324">
    <property type="component" value="Unassembled WGS sequence"/>
</dbReference>
<keyword evidence="1" id="KW-0472">Membrane</keyword>
<sequence length="87" mass="9972">MLAKLKQYPMTVLEVIIVFGIVCYFNSIGLFNQLALILLVWWVGYSFEKPINEMIQKEDFSPLLGRGFCFVATGLFAAVVLYIQIKF</sequence>
<comment type="caution">
    <text evidence="2">The sequence shown here is derived from an EMBL/GenBank/DDBJ whole genome shotgun (WGS) entry which is preliminary data.</text>
</comment>
<dbReference type="eggNOG" id="ENOG5030AIW">
    <property type="taxonomic scope" value="Bacteria"/>
</dbReference>
<proteinExistence type="predicted"/>
<keyword evidence="3" id="KW-1185">Reference proteome</keyword>
<organism evidence="2 3">
    <name type="scientific">Ligilactobacillus apodemi DSM 16634 = JCM 16172</name>
    <dbReference type="NCBI Taxonomy" id="1423724"/>
    <lineage>
        <taxon>Bacteria</taxon>
        <taxon>Bacillati</taxon>
        <taxon>Bacillota</taxon>
        <taxon>Bacilli</taxon>
        <taxon>Lactobacillales</taxon>
        <taxon>Lactobacillaceae</taxon>
        <taxon>Ligilactobacillus</taxon>
    </lineage>
</organism>
<accession>A0A0R1U1P1</accession>
<evidence type="ECO:0000256" key="1">
    <source>
        <dbReference type="SAM" id="Phobius"/>
    </source>
</evidence>
<keyword evidence="1" id="KW-1133">Transmembrane helix</keyword>
<dbReference type="AlphaFoldDB" id="A0A0R1U1P1"/>
<dbReference type="EMBL" id="AZFT01000004">
    <property type="protein sequence ID" value="KRL87289.1"/>
    <property type="molecule type" value="Genomic_DNA"/>
</dbReference>
<protein>
    <submittedName>
        <fullName evidence="2">Uncharacterized protein</fullName>
    </submittedName>
</protein>
<evidence type="ECO:0000313" key="2">
    <source>
        <dbReference type="EMBL" id="KRL87289.1"/>
    </source>
</evidence>
<feature type="transmembrane region" description="Helical" evidence="1">
    <location>
        <begin position="12"/>
        <end position="43"/>
    </location>
</feature>
<keyword evidence="1" id="KW-0812">Transmembrane</keyword>
<reference evidence="2 3" key="1">
    <citation type="journal article" date="2015" name="Genome Announc.">
        <title>Expanding the biotechnology potential of lactobacilli through comparative genomics of 213 strains and associated genera.</title>
        <authorList>
            <person name="Sun Z."/>
            <person name="Harris H.M."/>
            <person name="McCann A."/>
            <person name="Guo C."/>
            <person name="Argimon S."/>
            <person name="Zhang W."/>
            <person name="Yang X."/>
            <person name="Jeffery I.B."/>
            <person name="Cooney J.C."/>
            <person name="Kagawa T.F."/>
            <person name="Liu W."/>
            <person name="Song Y."/>
            <person name="Salvetti E."/>
            <person name="Wrobel A."/>
            <person name="Rasinkangas P."/>
            <person name="Parkhill J."/>
            <person name="Rea M.C."/>
            <person name="O'Sullivan O."/>
            <person name="Ritari J."/>
            <person name="Douillard F.P."/>
            <person name="Paul Ross R."/>
            <person name="Yang R."/>
            <person name="Briner A.E."/>
            <person name="Felis G.E."/>
            <person name="de Vos W.M."/>
            <person name="Barrangou R."/>
            <person name="Klaenhammer T.R."/>
            <person name="Caufield P.W."/>
            <person name="Cui Y."/>
            <person name="Zhang H."/>
            <person name="O'Toole P.W."/>
        </authorList>
    </citation>
    <scope>NUCLEOTIDE SEQUENCE [LARGE SCALE GENOMIC DNA]</scope>
    <source>
        <strain evidence="2 3">DSM 16634</strain>
    </source>
</reference>
<dbReference type="PATRIC" id="fig|1423724.4.peg.1785"/>
<dbReference type="STRING" id="1423724.FC32_GL001712"/>
<feature type="transmembrane region" description="Helical" evidence="1">
    <location>
        <begin position="63"/>
        <end position="83"/>
    </location>
</feature>
<name>A0A0R1U1P1_9LACO</name>